<proteinExistence type="predicted"/>
<evidence type="ECO:0000256" key="1">
    <source>
        <dbReference type="SAM" id="Coils"/>
    </source>
</evidence>
<dbReference type="OMA" id="HYDEDGR"/>
<dbReference type="Proteomes" id="UP000030762">
    <property type="component" value="Unassembled WGS sequence"/>
</dbReference>
<evidence type="ECO:0008006" key="4">
    <source>
        <dbReference type="Google" id="ProtNLM"/>
    </source>
</evidence>
<dbReference type="CDD" id="cd14686">
    <property type="entry name" value="bZIP"/>
    <property type="match status" value="1"/>
</dbReference>
<dbReference type="OrthoDB" id="61940at2759"/>
<organism evidence="2 3">
    <name type="scientific">Saprolegnia diclina (strain VS20)</name>
    <dbReference type="NCBI Taxonomy" id="1156394"/>
    <lineage>
        <taxon>Eukaryota</taxon>
        <taxon>Sar</taxon>
        <taxon>Stramenopiles</taxon>
        <taxon>Oomycota</taxon>
        <taxon>Saprolegniomycetes</taxon>
        <taxon>Saprolegniales</taxon>
        <taxon>Saprolegniaceae</taxon>
        <taxon>Saprolegnia</taxon>
    </lineage>
</organism>
<accession>T0QLC2</accession>
<dbReference type="RefSeq" id="XP_008611246.1">
    <property type="nucleotide sequence ID" value="XM_008613024.1"/>
</dbReference>
<dbReference type="eggNOG" id="ENOG502S457">
    <property type="taxonomic scope" value="Eukaryota"/>
</dbReference>
<reference evidence="2 3" key="1">
    <citation type="submission" date="2012-04" db="EMBL/GenBank/DDBJ databases">
        <title>The Genome Sequence of Saprolegnia declina VS20.</title>
        <authorList>
            <consortium name="The Broad Institute Genome Sequencing Platform"/>
            <person name="Russ C."/>
            <person name="Nusbaum C."/>
            <person name="Tyler B."/>
            <person name="van West P."/>
            <person name="Dieguez-Uribeondo J."/>
            <person name="de Bruijn I."/>
            <person name="Tripathy S."/>
            <person name="Jiang R."/>
            <person name="Young S.K."/>
            <person name="Zeng Q."/>
            <person name="Gargeya S."/>
            <person name="Fitzgerald M."/>
            <person name="Haas B."/>
            <person name="Abouelleil A."/>
            <person name="Alvarado L."/>
            <person name="Arachchi H.M."/>
            <person name="Berlin A."/>
            <person name="Chapman S.B."/>
            <person name="Goldberg J."/>
            <person name="Griggs A."/>
            <person name="Gujja S."/>
            <person name="Hansen M."/>
            <person name="Howarth C."/>
            <person name="Imamovic A."/>
            <person name="Larimer J."/>
            <person name="McCowen C."/>
            <person name="Montmayeur A."/>
            <person name="Murphy C."/>
            <person name="Neiman D."/>
            <person name="Pearson M."/>
            <person name="Priest M."/>
            <person name="Roberts A."/>
            <person name="Saif S."/>
            <person name="Shea T."/>
            <person name="Sisk P."/>
            <person name="Sykes S."/>
            <person name="Wortman J."/>
            <person name="Nusbaum C."/>
            <person name="Birren B."/>
        </authorList>
    </citation>
    <scope>NUCLEOTIDE SEQUENCE [LARGE SCALE GENOMIC DNA]</scope>
    <source>
        <strain evidence="2 3">VS20</strain>
    </source>
</reference>
<gene>
    <name evidence="2" type="ORF">SDRG_07204</name>
</gene>
<dbReference type="AlphaFoldDB" id="T0QLC2"/>
<protein>
    <recommendedName>
        <fullName evidence="4">BZIP domain-containing protein</fullName>
    </recommendedName>
</protein>
<keyword evidence="3" id="KW-1185">Reference proteome</keyword>
<keyword evidence="1" id="KW-0175">Coiled coil</keyword>
<evidence type="ECO:0000313" key="2">
    <source>
        <dbReference type="EMBL" id="EQC35496.1"/>
    </source>
</evidence>
<feature type="coiled-coil region" evidence="1">
    <location>
        <begin position="33"/>
        <end position="60"/>
    </location>
</feature>
<sequence length="244" mass="27942">MTTTGEDEAAKAKRLARCRVNQKRYRVNKKQSHAKLEKEVPELAKKVARLEGQLDVLRAAVRLSQPEVHVAAEYFRIFRYSQSRNAQQQFEFLNATMDAGVNFMGQIGIQKLLDQWTLYHTLFHSFEMTCTQMTTMTLEHNRVVRAPANMDLRISRTTLQALYPHVLSNERLVQKLIGQVLRMSVLILLHYDEDGRVIIFDTAADMTVGWANLLESVEDTLVVLDGARIKHNAELQVEKTITSS</sequence>
<dbReference type="InParanoid" id="T0QLC2"/>
<dbReference type="VEuPathDB" id="FungiDB:SDRG_07204"/>
<dbReference type="GeneID" id="19947931"/>
<name>T0QLC2_SAPDV</name>
<dbReference type="EMBL" id="JH767151">
    <property type="protein sequence ID" value="EQC35496.1"/>
    <property type="molecule type" value="Genomic_DNA"/>
</dbReference>
<evidence type="ECO:0000313" key="3">
    <source>
        <dbReference type="Proteomes" id="UP000030762"/>
    </source>
</evidence>